<comment type="subcellular location">
    <subcellularLocation>
        <location evidence="1">Membrane</location>
        <topology evidence="1">Multi-pass membrane protein</topology>
    </subcellularLocation>
</comment>
<keyword evidence="12" id="KW-0407">Ion channel</keyword>
<dbReference type="SUPFAM" id="SSF81324">
    <property type="entry name" value="Voltage-gated potassium channels"/>
    <property type="match status" value="2"/>
</dbReference>
<feature type="transmembrane region" description="Helical" evidence="13">
    <location>
        <begin position="238"/>
        <end position="257"/>
    </location>
</feature>
<evidence type="ECO:0000256" key="1">
    <source>
        <dbReference type="ARBA" id="ARBA00004141"/>
    </source>
</evidence>
<evidence type="ECO:0000256" key="5">
    <source>
        <dbReference type="ARBA" id="ARBA00022692"/>
    </source>
</evidence>
<evidence type="ECO:0000256" key="3">
    <source>
        <dbReference type="ARBA" id="ARBA00022568"/>
    </source>
</evidence>
<evidence type="ECO:0000256" key="8">
    <source>
        <dbReference type="ARBA" id="ARBA00022989"/>
    </source>
</evidence>
<keyword evidence="6" id="KW-0106">Calcium</keyword>
<dbReference type="GO" id="GO:0005891">
    <property type="term" value="C:voltage-gated calcium channel complex"/>
    <property type="evidence" value="ECO:0007669"/>
    <property type="project" value="TreeGrafter"/>
</dbReference>
<evidence type="ECO:0000256" key="6">
    <source>
        <dbReference type="ARBA" id="ARBA00022837"/>
    </source>
</evidence>
<evidence type="ECO:0000256" key="13">
    <source>
        <dbReference type="SAM" id="Phobius"/>
    </source>
</evidence>
<dbReference type="InterPro" id="IPR005821">
    <property type="entry name" value="Ion_trans_dom"/>
</dbReference>
<feature type="domain" description="Ion transport" evidence="14">
    <location>
        <begin position="230"/>
        <end position="416"/>
    </location>
</feature>
<evidence type="ECO:0000256" key="4">
    <source>
        <dbReference type="ARBA" id="ARBA00022673"/>
    </source>
</evidence>
<dbReference type="EMBL" id="JAEPRA010000006">
    <property type="protein sequence ID" value="KAG2184084.1"/>
    <property type="molecule type" value="Genomic_DNA"/>
</dbReference>
<keyword evidence="3" id="KW-0109">Calcium transport</keyword>
<evidence type="ECO:0000256" key="11">
    <source>
        <dbReference type="ARBA" id="ARBA00023180"/>
    </source>
</evidence>
<dbReference type="InterPro" id="IPR050599">
    <property type="entry name" value="VDCC_alpha-1_subunit"/>
</dbReference>
<keyword evidence="5 13" id="KW-0812">Transmembrane</keyword>
<dbReference type="Gene3D" id="1.10.287.70">
    <property type="match status" value="2"/>
</dbReference>
<evidence type="ECO:0000256" key="12">
    <source>
        <dbReference type="ARBA" id="ARBA00023303"/>
    </source>
</evidence>
<evidence type="ECO:0000256" key="7">
    <source>
        <dbReference type="ARBA" id="ARBA00022882"/>
    </source>
</evidence>
<dbReference type="PANTHER" id="PTHR45628">
    <property type="entry name" value="VOLTAGE-DEPENDENT CALCIUM CHANNEL TYPE A SUBUNIT ALPHA-1"/>
    <property type="match status" value="1"/>
</dbReference>
<keyword evidence="2" id="KW-0813">Transport</keyword>
<feature type="transmembrane region" description="Helical" evidence="13">
    <location>
        <begin position="426"/>
        <end position="448"/>
    </location>
</feature>
<dbReference type="GO" id="GO:0098703">
    <property type="term" value="P:calcium ion import across plasma membrane"/>
    <property type="evidence" value="ECO:0007669"/>
    <property type="project" value="TreeGrafter"/>
</dbReference>
<sequence>FKMLSAIRLLRLLNITNGNKIILHSLKKSAPLLVNVMFFVCFFFVIFGIIGVQAFRGSFLRHCVWTDPTNATNVQVLQQYCGGYMDNGSVHPFLQKDGSPGLWSKGFICPQGLQCRETENAFGNTVSFDNIFESMEIVLIIAGVQSWTDRMYDMCDAEYLVASLYFIVIVIIMNFWLINLFVAVINEMFAKVREDSKHSAFTSSRAKPVLNDNEEGWSFREQGQAAKKPKRATWLQQFVKVSSPFWVILVAIDLIVMGCKNFGMSADELALLDMLIAVVTCIIQLPPIHGNSIAYSWLTGFQIIRIYRVLVAFPRMRAIISRILGSVYGLMNLVFFVVLVTLICGMVAIQLLEGSLNDSGDEMRFYSVYNAFAGLYQLFSGENWTDVLYASMEAGYPTNNSAVNAIFLCIWFCFSNCKCIILSCTFWFMGSSTTLMLISLILIAMLFYSSSRARQYVHCHYYGKL</sequence>
<evidence type="ECO:0000259" key="14">
    <source>
        <dbReference type="Pfam" id="PF00520"/>
    </source>
</evidence>
<evidence type="ECO:0000256" key="9">
    <source>
        <dbReference type="ARBA" id="ARBA00023065"/>
    </source>
</evidence>
<feature type="transmembrane region" description="Helical" evidence="13">
    <location>
        <begin position="159"/>
        <end position="185"/>
    </location>
</feature>
<evidence type="ECO:0000256" key="2">
    <source>
        <dbReference type="ARBA" id="ARBA00022448"/>
    </source>
</evidence>
<keyword evidence="7" id="KW-0851">Voltage-gated channel</keyword>
<dbReference type="OrthoDB" id="416585at2759"/>
<feature type="non-terminal residue" evidence="15">
    <location>
        <position position="1"/>
    </location>
</feature>
<dbReference type="AlphaFoldDB" id="A0A8H7Q300"/>
<organism evidence="15 16">
    <name type="scientific">Umbelopsis vinacea</name>
    <dbReference type="NCBI Taxonomy" id="44442"/>
    <lineage>
        <taxon>Eukaryota</taxon>
        <taxon>Fungi</taxon>
        <taxon>Fungi incertae sedis</taxon>
        <taxon>Mucoromycota</taxon>
        <taxon>Mucoromycotina</taxon>
        <taxon>Umbelopsidomycetes</taxon>
        <taxon>Umbelopsidales</taxon>
        <taxon>Umbelopsidaceae</taxon>
        <taxon>Umbelopsis</taxon>
    </lineage>
</organism>
<evidence type="ECO:0000313" key="16">
    <source>
        <dbReference type="Proteomes" id="UP000612746"/>
    </source>
</evidence>
<reference evidence="15" key="1">
    <citation type="submission" date="2020-12" db="EMBL/GenBank/DDBJ databases">
        <title>Metabolic potential, ecology and presence of endohyphal bacteria is reflected in genomic diversity of Mucoromycotina.</title>
        <authorList>
            <person name="Muszewska A."/>
            <person name="Okrasinska A."/>
            <person name="Steczkiewicz K."/>
            <person name="Drgas O."/>
            <person name="Orlowska M."/>
            <person name="Perlinska-Lenart U."/>
            <person name="Aleksandrzak-Piekarczyk T."/>
            <person name="Szatraj K."/>
            <person name="Zielenkiewicz U."/>
            <person name="Pilsyk S."/>
            <person name="Malc E."/>
            <person name="Mieczkowski P."/>
            <person name="Kruszewska J.S."/>
            <person name="Biernat P."/>
            <person name="Pawlowska J."/>
        </authorList>
    </citation>
    <scope>NUCLEOTIDE SEQUENCE</scope>
    <source>
        <strain evidence="15">WA0000051536</strain>
    </source>
</reference>
<keyword evidence="11" id="KW-0325">Glycoprotein</keyword>
<dbReference type="PANTHER" id="PTHR45628:SF7">
    <property type="entry name" value="VOLTAGE-DEPENDENT CALCIUM CHANNEL TYPE A SUBUNIT ALPHA-1"/>
    <property type="match status" value="1"/>
</dbReference>
<protein>
    <recommendedName>
        <fullName evidence="14">Ion transport domain-containing protein</fullName>
    </recommendedName>
</protein>
<dbReference type="GO" id="GO:0008331">
    <property type="term" value="F:high voltage-gated calcium channel activity"/>
    <property type="evidence" value="ECO:0007669"/>
    <property type="project" value="TreeGrafter"/>
</dbReference>
<evidence type="ECO:0000256" key="10">
    <source>
        <dbReference type="ARBA" id="ARBA00023136"/>
    </source>
</evidence>
<evidence type="ECO:0000313" key="15">
    <source>
        <dbReference type="EMBL" id="KAG2184084.1"/>
    </source>
</evidence>
<feature type="transmembrane region" description="Helical" evidence="13">
    <location>
        <begin position="269"/>
        <end position="288"/>
    </location>
</feature>
<feature type="domain" description="Ion transport" evidence="14">
    <location>
        <begin position="2"/>
        <end position="196"/>
    </location>
</feature>
<feature type="transmembrane region" description="Helical" evidence="13">
    <location>
        <begin position="325"/>
        <end position="349"/>
    </location>
</feature>
<comment type="caution">
    <text evidence="15">The sequence shown here is derived from an EMBL/GenBank/DDBJ whole genome shotgun (WGS) entry which is preliminary data.</text>
</comment>
<keyword evidence="10 13" id="KW-0472">Membrane</keyword>
<keyword evidence="16" id="KW-1185">Reference proteome</keyword>
<keyword evidence="8 13" id="KW-1133">Transmembrane helix</keyword>
<feature type="transmembrane region" description="Helical" evidence="13">
    <location>
        <begin position="32"/>
        <end position="52"/>
    </location>
</feature>
<keyword evidence="4" id="KW-0107">Calcium channel</keyword>
<feature type="transmembrane region" description="Helical" evidence="13">
    <location>
        <begin position="394"/>
        <end position="414"/>
    </location>
</feature>
<dbReference type="Proteomes" id="UP000612746">
    <property type="component" value="Unassembled WGS sequence"/>
</dbReference>
<accession>A0A8H7Q300</accession>
<keyword evidence="9" id="KW-0406">Ion transport</keyword>
<gene>
    <name evidence="15" type="ORF">INT44_009099</name>
</gene>
<name>A0A8H7Q300_9FUNG</name>
<dbReference type="Pfam" id="PF00520">
    <property type="entry name" value="Ion_trans"/>
    <property type="match status" value="2"/>
</dbReference>
<proteinExistence type="predicted"/>